<sequence>MLLSKPSFRIAAHTLPDYQRHGDLFIELPGHERLLTYELNGVLLDLIKKDVDRVYLMLADRGLESELRSQFEVFDSVEAVMASCSAVSMRKVPLKRKADHRKMYMSYSGRVETRGVLEEFLRGRIDGFVFGSEDALIVVDR</sequence>
<dbReference type="RefSeq" id="WP_002772508.1">
    <property type="nucleotide sequence ID" value="NZ_JQDG01000036.1"/>
</dbReference>
<evidence type="ECO:0000313" key="1">
    <source>
        <dbReference type="EMBL" id="KAB2929005.1"/>
    </source>
</evidence>
<dbReference type="AlphaFoldDB" id="A0A833LVL0"/>
<proteinExistence type="predicted"/>
<dbReference type="Proteomes" id="UP000460298">
    <property type="component" value="Unassembled WGS sequence"/>
</dbReference>
<accession>A0A833LVL0</accession>
<organism evidence="1 2">
    <name type="scientific">Leptonema illini</name>
    <dbReference type="NCBI Taxonomy" id="183"/>
    <lineage>
        <taxon>Bacteria</taxon>
        <taxon>Pseudomonadati</taxon>
        <taxon>Spirochaetota</taxon>
        <taxon>Spirochaetia</taxon>
        <taxon>Leptospirales</taxon>
        <taxon>Leptospiraceae</taxon>
        <taxon>Leptonema</taxon>
    </lineage>
</organism>
<reference evidence="1 2" key="1">
    <citation type="submission" date="2019-10" db="EMBL/GenBank/DDBJ databases">
        <title>Extracellular Electron Transfer in a Candidatus Methanoperedens spp. Enrichment Culture.</title>
        <authorList>
            <person name="Berger S."/>
            <person name="Rangel Shaw D."/>
            <person name="Berben T."/>
            <person name="In 'T Zandt M."/>
            <person name="Frank J."/>
            <person name="Reimann J."/>
            <person name="Jetten M.S.M."/>
            <person name="Welte C.U."/>
        </authorList>
    </citation>
    <scope>NUCLEOTIDE SEQUENCE [LARGE SCALE GENOMIC DNA]</scope>
    <source>
        <strain evidence="1">SB12</strain>
    </source>
</reference>
<gene>
    <name evidence="1" type="ORF">F9K24_21135</name>
</gene>
<dbReference type="EMBL" id="WBUI01000039">
    <property type="protein sequence ID" value="KAB2929005.1"/>
    <property type="molecule type" value="Genomic_DNA"/>
</dbReference>
<name>A0A833LVL0_9LEPT</name>
<comment type="caution">
    <text evidence="1">The sequence shown here is derived from an EMBL/GenBank/DDBJ whole genome shotgun (WGS) entry which is preliminary data.</text>
</comment>
<evidence type="ECO:0000313" key="2">
    <source>
        <dbReference type="Proteomes" id="UP000460298"/>
    </source>
</evidence>
<protein>
    <submittedName>
        <fullName evidence="1">Uncharacterized protein</fullName>
    </submittedName>
</protein>